<evidence type="ECO:0000313" key="3">
    <source>
        <dbReference type="EMBL" id="CCE86317.1"/>
    </source>
</evidence>
<reference evidence="3 4" key="1">
    <citation type="journal article" date="2012" name="G3 (Bethesda)">
        <title>Pichia sorbitophila, an interspecies yeast hybrid reveals early steps of genome resolution following polyploidization.</title>
        <authorList>
            <person name="Leh Louis V."/>
            <person name="Despons L."/>
            <person name="Friedrich A."/>
            <person name="Martin T."/>
            <person name="Durrens P."/>
            <person name="Casaregola S."/>
            <person name="Neuveglise C."/>
            <person name="Fairhead C."/>
            <person name="Marck C."/>
            <person name="Cruz J.A."/>
            <person name="Straub M.L."/>
            <person name="Kugler V."/>
            <person name="Sacerdot C."/>
            <person name="Uzunov Z."/>
            <person name="Thierry A."/>
            <person name="Weiss S."/>
            <person name="Bleykasten C."/>
            <person name="De Montigny J."/>
            <person name="Jacques N."/>
            <person name="Jung P."/>
            <person name="Lemaire M."/>
            <person name="Mallet S."/>
            <person name="Morel G."/>
            <person name="Richard G.F."/>
            <person name="Sarkar A."/>
            <person name="Savel G."/>
            <person name="Schacherer J."/>
            <person name="Seret M.L."/>
            <person name="Talla E."/>
            <person name="Samson G."/>
            <person name="Jubin C."/>
            <person name="Poulain J."/>
            <person name="Vacherie B."/>
            <person name="Barbe V."/>
            <person name="Pelletier E."/>
            <person name="Sherman D.J."/>
            <person name="Westhof E."/>
            <person name="Weissenbach J."/>
            <person name="Baret P.V."/>
            <person name="Wincker P."/>
            <person name="Gaillardin C."/>
            <person name="Dujon B."/>
            <person name="Souciet J.L."/>
        </authorList>
    </citation>
    <scope>NUCLEOTIDE SEQUENCE [LARGE SCALE GENOMIC DNA]</scope>
    <source>
        <strain evidence="4">ATCC MYA-4447 / BCRC 22081 / CBS 7064 / NBRC 10061 / NRRL Y-12695</strain>
    </source>
</reference>
<dbReference type="PANTHER" id="PTHR14778">
    <property type="entry name" value="KINETOCHORE-ASSOCIATED PROTEIN DSN1 HOMOLOG"/>
    <property type="match status" value="1"/>
</dbReference>
<feature type="compositionally biased region" description="Polar residues" evidence="2">
    <location>
        <begin position="81"/>
        <end position="94"/>
    </location>
</feature>
<proteinExistence type="predicted"/>
<dbReference type="InParanoid" id="G8Y0G4"/>
<dbReference type="PANTHER" id="PTHR14778:SF2">
    <property type="entry name" value="KINETOCHORE-ASSOCIATED PROTEIN DSN1 HOMOLOG"/>
    <property type="match status" value="1"/>
</dbReference>
<feature type="compositionally biased region" description="Basic and acidic residues" evidence="2">
    <location>
        <begin position="144"/>
        <end position="160"/>
    </location>
</feature>
<organism evidence="3 4">
    <name type="scientific">Pichia sorbitophila (strain ATCC MYA-4447 / BCRC 22081 / CBS 7064 / NBRC 10061 / NRRL Y-12695)</name>
    <name type="common">Hybrid yeast</name>
    <dbReference type="NCBI Taxonomy" id="559304"/>
    <lineage>
        <taxon>Eukaryota</taxon>
        <taxon>Fungi</taxon>
        <taxon>Dikarya</taxon>
        <taxon>Ascomycota</taxon>
        <taxon>Saccharomycotina</taxon>
        <taxon>Pichiomycetes</taxon>
        <taxon>Debaryomycetaceae</taxon>
        <taxon>Millerozyma</taxon>
    </lineage>
</organism>
<feature type="region of interest" description="Disordered" evidence="2">
    <location>
        <begin position="144"/>
        <end position="197"/>
    </location>
</feature>
<dbReference type="OrthoDB" id="3364649at2759"/>
<dbReference type="GO" id="GO:0051301">
    <property type="term" value="P:cell division"/>
    <property type="evidence" value="ECO:0007669"/>
    <property type="project" value="InterPro"/>
</dbReference>
<protein>
    <submittedName>
        <fullName evidence="3">Piso0_004800 protein</fullName>
    </submittedName>
</protein>
<feature type="compositionally biased region" description="Low complexity" evidence="2">
    <location>
        <begin position="18"/>
        <end position="29"/>
    </location>
</feature>
<gene>
    <name evidence="3" type="primary">Piso0_004800</name>
    <name evidence="3" type="ORF">GNLVRS01_PISO0N01421g</name>
</gene>
<name>G8Y0G4_PICSO</name>
<keyword evidence="4" id="KW-1185">Reference proteome</keyword>
<dbReference type="eggNOG" id="ENOG502S2VJ">
    <property type="taxonomic scope" value="Eukaryota"/>
</dbReference>
<dbReference type="HOGENOM" id="CLU_043824_0_0_1"/>
<dbReference type="EMBL" id="FO082046">
    <property type="protein sequence ID" value="CCE86317.1"/>
    <property type="molecule type" value="Genomic_DNA"/>
</dbReference>
<dbReference type="GO" id="GO:0007059">
    <property type="term" value="P:chromosome segregation"/>
    <property type="evidence" value="ECO:0007669"/>
    <property type="project" value="InterPro"/>
</dbReference>
<feature type="region of interest" description="Disordered" evidence="2">
    <location>
        <begin position="217"/>
        <end position="248"/>
    </location>
</feature>
<evidence type="ECO:0000313" key="4">
    <source>
        <dbReference type="Proteomes" id="UP000005222"/>
    </source>
</evidence>
<feature type="region of interest" description="Disordered" evidence="2">
    <location>
        <begin position="81"/>
        <end position="131"/>
    </location>
</feature>
<accession>G8Y0G4</accession>
<feature type="coiled-coil region" evidence="1">
    <location>
        <begin position="367"/>
        <end position="394"/>
    </location>
</feature>
<dbReference type="OMA" id="NGFVGVP"/>
<dbReference type="Pfam" id="PF08202">
    <property type="entry name" value="MIS13"/>
    <property type="match status" value="1"/>
</dbReference>
<evidence type="ECO:0000256" key="2">
    <source>
        <dbReference type="SAM" id="MobiDB-lite"/>
    </source>
</evidence>
<feature type="compositionally biased region" description="Basic residues" evidence="2">
    <location>
        <begin position="236"/>
        <end position="248"/>
    </location>
</feature>
<dbReference type="GO" id="GO:0000444">
    <property type="term" value="C:MIS12/MIND type complex"/>
    <property type="evidence" value="ECO:0007669"/>
    <property type="project" value="InterPro"/>
</dbReference>
<dbReference type="Proteomes" id="UP000005222">
    <property type="component" value="Chromosome N"/>
</dbReference>
<dbReference type="STRING" id="559304.G8Y0G4"/>
<evidence type="ECO:0000256" key="1">
    <source>
        <dbReference type="SAM" id="Coils"/>
    </source>
</evidence>
<dbReference type="InterPro" id="IPR013218">
    <property type="entry name" value="Dsn1/Mis13"/>
</dbReference>
<feature type="region of interest" description="Disordered" evidence="2">
    <location>
        <begin position="1"/>
        <end position="60"/>
    </location>
</feature>
<sequence>MGLKRKQALGGSNKFDFNSNSRANTARANTKSKVVSTPSIDNSNSYEDNNDDDAGYVSGNSQSQASSILLNRKNRLNHILSSSQVMQEGNSQSPKVGARFEEDEGFVYKRNTEPRDTKHKPMSSSLKRLKGELLDLNNDREIEILDLEEPPKKKTKEKAPQKPTGRKRGRPPKNPDQKKNGTSNVKKPRATKNKSDHAAVLADDDYEEHVSHHKLGLTDSLDLPKTSRKQDNTSIGRKRRPSYYNRGKRVSSIGNGFVGEPHEDVPIKDYYKILDASMPEPHRMRQLLIWCFKKRLDIEGRQTKSNSGNETTEDQTVINIAKVIKEEMLQDLISGRISTSWYDRESKEESDQRMLVGKEITLPNPLNISNKNNIELFKDKLAELQEEKRQWQNSFEKTIKPIENILVNPVLDPKQVENYCENVPERTGWNESVLNESHINKITNIYDSVKTSVKEDLESPIDKLFDISYRLSRAHELIGALHENKFNEKISQLTNNYMTKGSLSKLKSSNISNWPLPDRQISTKELLRGMTRLEHPSSEENY</sequence>
<feature type="compositionally biased region" description="Basic and acidic residues" evidence="2">
    <location>
        <begin position="106"/>
        <end position="116"/>
    </location>
</feature>
<dbReference type="AlphaFoldDB" id="G8Y0G4"/>
<keyword evidence="1" id="KW-0175">Coiled coil</keyword>